<dbReference type="AlphaFoldDB" id="A0AAV8X608"/>
<accession>A0AAV8X608</accession>
<evidence type="ECO:0000313" key="1">
    <source>
        <dbReference type="EMBL" id="KAJ8934206.1"/>
    </source>
</evidence>
<dbReference type="EMBL" id="JANEYF010003759">
    <property type="protein sequence ID" value="KAJ8934206.1"/>
    <property type="molecule type" value="Genomic_DNA"/>
</dbReference>
<organism evidence="1 2">
    <name type="scientific">Rhamnusium bicolor</name>
    <dbReference type="NCBI Taxonomy" id="1586634"/>
    <lineage>
        <taxon>Eukaryota</taxon>
        <taxon>Metazoa</taxon>
        <taxon>Ecdysozoa</taxon>
        <taxon>Arthropoda</taxon>
        <taxon>Hexapoda</taxon>
        <taxon>Insecta</taxon>
        <taxon>Pterygota</taxon>
        <taxon>Neoptera</taxon>
        <taxon>Endopterygota</taxon>
        <taxon>Coleoptera</taxon>
        <taxon>Polyphaga</taxon>
        <taxon>Cucujiformia</taxon>
        <taxon>Chrysomeloidea</taxon>
        <taxon>Cerambycidae</taxon>
        <taxon>Lepturinae</taxon>
        <taxon>Rhagiini</taxon>
        <taxon>Rhamnusium</taxon>
    </lineage>
</organism>
<reference evidence="1" key="1">
    <citation type="journal article" date="2023" name="Insect Mol. Biol.">
        <title>Genome sequencing provides insights into the evolution of gene families encoding plant cell wall-degrading enzymes in longhorned beetles.</title>
        <authorList>
            <person name="Shin N.R."/>
            <person name="Okamura Y."/>
            <person name="Kirsch R."/>
            <person name="Pauchet Y."/>
        </authorList>
    </citation>
    <scope>NUCLEOTIDE SEQUENCE</scope>
    <source>
        <strain evidence="1">RBIC_L_NR</strain>
    </source>
</reference>
<comment type="caution">
    <text evidence="1">The sequence shown here is derived from an EMBL/GenBank/DDBJ whole genome shotgun (WGS) entry which is preliminary data.</text>
</comment>
<gene>
    <name evidence="1" type="ORF">NQ314_013523</name>
</gene>
<sequence length="117" mass="14084">MDKRPKKILKRVKLIRNFSREIKEDSEERTKLATIRRQKWGTSDWLNKLSSYLYKVDVESIKIVCPSLEFLNENEVHLESTPREKKNLKEKYPLITNQKIQIGLSMRSKRLRIRQVK</sequence>
<dbReference type="Proteomes" id="UP001162156">
    <property type="component" value="Unassembled WGS sequence"/>
</dbReference>
<keyword evidence="2" id="KW-1185">Reference proteome</keyword>
<name>A0AAV8X608_9CUCU</name>
<protein>
    <submittedName>
        <fullName evidence="1">Uncharacterized protein</fullName>
    </submittedName>
</protein>
<evidence type="ECO:0000313" key="2">
    <source>
        <dbReference type="Proteomes" id="UP001162156"/>
    </source>
</evidence>
<proteinExistence type="predicted"/>